<dbReference type="RefSeq" id="WP_128635845.1">
    <property type="nucleotide sequence ID" value="NZ_RRCN01000002.1"/>
</dbReference>
<reference evidence="2 3" key="1">
    <citation type="submission" date="2018-11" db="EMBL/GenBank/DDBJ databases">
        <title>Genome sequencing of Paenibacillus sp. KCOM 3021 (= ChDC PVNT-B20).</title>
        <authorList>
            <person name="Kook J.-K."/>
            <person name="Park S.-N."/>
            <person name="Lim Y.K."/>
        </authorList>
    </citation>
    <scope>NUCLEOTIDE SEQUENCE [LARGE SCALE GENOMIC DNA]</scope>
    <source>
        <strain evidence="2 3">KCOM 3021</strain>
    </source>
</reference>
<evidence type="ECO:0008006" key="4">
    <source>
        <dbReference type="Google" id="ProtNLM"/>
    </source>
</evidence>
<sequence length="129" mass="14295">MKMVFKRVVLLSAVVLMAGGCSKATKSLPGVYEMSNSAYAAYDETVLSGQQVDMALNRYKEFLAIIVVKDGQSYVFGDNKAALKVAGESKTVDLSEKEEVIDRDRTYKSFVLRDSNNEVVGLQLTERKQ</sequence>
<protein>
    <recommendedName>
        <fullName evidence="4">DUF4362 domain-containing protein</fullName>
    </recommendedName>
</protein>
<dbReference type="OrthoDB" id="9907255at2"/>
<evidence type="ECO:0000313" key="3">
    <source>
        <dbReference type="Proteomes" id="UP000267017"/>
    </source>
</evidence>
<dbReference type="AlphaFoldDB" id="A0A3P3T9U1"/>
<gene>
    <name evidence="2" type="ORF">EHV15_34780</name>
</gene>
<feature type="signal peptide" evidence="1">
    <location>
        <begin position="1"/>
        <end position="23"/>
    </location>
</feature>
<dbReference type="EMBL" id="RRCN01000002">
    <property type="protein sequence ID" value="RRJ54760.1"/>
    <property type="molecule type" value="Genomic_DNA"/>
</dbReference>
<evidence type="ECO:0000313" key="2">
    <source>
        <dbReference type="EMBL" id="RRJ54760.1"/>
    </source>
</evidence>
<feature type="chain" id="PRO_5038663695" description="DUF4362 domain-containing protein" evidence="1">
    <location>
        <begin position="24"/>
        <end position="129"/>
    </location>
</feature>
<dbReference type="PROSITE" id="PS51257">
    <property type="entry name" value="PROKAR_LIPOPROTEIN"/>
    <property type="match status" value="1"/>
</dbReference>
<accession>A0A3P3T9U1</accession>
<comment type="caution">
    <text evidence="2">The sequence shown here is derived from an EMBL/GenBank/DDBJ whole genome shotgun (WGS) entry which is preliminary data.</text>
</comment>
<proteinExistence type="predicted"/>
<keyword evidence="3" id="KW-1185">Reference proteome</keyword>
<dbReference type="Proteomes" id="UP000267017">
    <property type="component" value="Unassembled WGS sequence"/>
</dbReference>
<name>A0A3P3T9U1_9BACL</name>
<evidence type="ECO:0000256" key="1">
    <source>
        <dbReference type="SAM" id="SignalP"/>
    </source>
</evidence>
<organism evidence="2 3">
    <name type="scientific">Paenibacillus oralis</name>
    <dbReference type="NCBI Taxonomy" id="2490856"/>
    <lineage>
        <taxon>Bacteria</taxon>
        <taxon>Bacillati</taxon>
        <taxon>Bacillota</taxon>
        <taxon>Bacilli</taxon>
        <taxon>Bacillales</taxon>
        <taxon>Paenibacillaceae</taxon>
        <taxon>Paenibacillus</taxon>
    </lineage>
</organism>
<keyword evidence="1" id="KW-0732">Signal</keyword>